<feature type="transmembrane region" description="Helical" evidence="6">
    <location>
        <begin position="21"/>
        <end position="42"/>
    </location>
</feature>
<dbReference type="PATRIC" id="fig|1204738.3.peg.3726"/>
<evidence type="ECO:0000256" key="1">
    <source>
        <dbReference type="ARBA" id="ARBA00004141"/>
    </source>
</evidence>
<feature type="transmembrane region" description="Helical" evidence="6">
    <location>
        <begin position="284"/>
        <end position="301"/>
    </location>
</feature>
<reference evidence="8 9" key="1">
    <citation type="journal article" date="2013" name="Genome Announc.">
        <title>Draft Genome of the Marine Gammaproteobacterium Halomonas titanicae.</title>
        <authorList>
            <person name="Sanchez-Porro C."/>
            <person name="de la Haba R.R."/>
            <person name="Cruz-Hernandez N."/>
            <person name="Gonzalez J.M."/>
            <person name="Reyes-Guirao C."/>
            <person name="Navarro-Sampedro L."/>
            <person name="Carballo M."/>
            <person name="Ventosa A."/>
        </authorList>
    </citation>
    <scope>NUCLEOTIDE SEQUENCE [LARGE SCALE GENOMIC DNA]</scope>
    <source>
        <strain evidence="8 9">BH1</strain>
    </source>
</reference>
<dbReference type="PANTHER" id="PTHR32322:SF2">
    <property type="entry name" value="EAMA DOMAIN-CONTAINING PROTEIN"/>
    <property type="match status" value="1"/>
</dbReference>
<dbReference type="InterPro" id="IPR050638">
    <property type="entry name" value="AA-Vitamin_Transporters"/>
</dbReference>
<keyword evidence="5 6" id="KW-0472">Membrane</keyword>
<dbReference type="Pfam" id="PF00892">
    <property type="entry name" value="EamA"/>
    <property type="match status" value="2"/>
</dbReference>
<keyword evidence="4 6" id="KW-1133">Transmembrane helix</keyword>
<protein>
    <submittedName>
        <fullName evidence="8">Drug/metabolite transporter</fullName>
    </submittedName>
</protein>
<evidence type="ECO:0000256" key="4">
    <source>
        <dbReference type="ARBA" id="ARBA00022989"/>
    </source>
</evidence>
<evidence type="ECO:0000256" key="5">
    <source>
        <dbReference type="ARBA" id="ARBA00023136"/>
    </source>
</evidence>
<proteinExistence type="inferred from homology"/>
<feature type="domain" description="EamA" evidence="7">
    <location>
        <begin position="21"/>
        <end position="148"/>
    </location>
</feature>
<evidence type="ECO:0000313" key="8">
    <source>
        <dbReference type="EMBL" id="ELY20780.1"/>
    </source>
</evidence>
<evidence type="ECO:0000259" key="7">
    <source>
        <dbReference type="Pfam" id="PF00892"/>
    </source>
</evidence>
<feature type="transmembrane region" description="Helical" evidence="6">
    <location>
        <begin position="228"/>
        <end position="248"/>
    </location>
</feature>
<dbReference type="Gene3D" id="1.10.3730.20">
    <property type="match status" value="1"/>
</dbReference>
<comment type="similarity">
    <text evidence="2">Belongs to the EamA transporter family.</text>
</comment>
<dbReference type="SUPFAM" id="SSF103481">
    <property type="entry name" value="Multidrug resistance efflux transporter EmrE"/>
    <property type="match status" value="2"/>
</dbReference>
<organism evidence="8 9">
    <name type="scientific">Vreelandella titanicae BH1</name>
    <dbReference type="NCBI Taxonomy" id="1204738"/>
    <lineage>
        <taxon>Bacteria</taxon>
        <taxon>Pseudomonadati</taxon>
        <taxon>Pseudomonadota</taxon>
        <taxon>Gammaproteobacteria</taxon>
        <taxon>Oceanospirillales</taxon>
        <taxon>Halomonadaceae</taxon>
        <taxon>Vreelandella</taxon>
    </lineage>
</organism>
<dbReference type="AlphaFoldDB" id="L9U791"/>
<comment type="subcellular location">
    <subcellularLocation>
        <location evidence="1">Membrane</location>
        <topology evidence="1">Multi-pass membrane protein</topology>
    </subcellularLocation>
</comment>
<sequence length="312" mass="33682">MRLRENLEKGHKMRAIDYIRLLSLAAIWGASFLFMRIASPAIGPINTAFFRVFFGLIGLAFIIVIIRKSLAFRGKLGKILILGAINSGIPFLMYSIAATLLPTGYSAILNATTPLTGAMIGFFIFSESLTIKKWLGVTLGIVGITVITTVGDSSIVGNIYIGVAACMIATIGYGFAGFLTRKWITQQGGLDSTLVAFGSQIGATAFLSPFLLWNISSGPTIDWLQGDVWISLFAVGFLCTSLAYILYFRLIADIGPLRSLTVTFLVPPFAVLWGFLILDETISSGFLLGSLIVLLSVWLIVSPDSQKNSLTS</sequence>
<evidence type="ECO:0000256" key="3">
    <source>
        <dbReference type="ARBA" id="ARBA00022692"/>
    </source>
</evidence>
<feature type="transmembrane region" description="Helical" evidence="6">
    <location>
        <begin position="134"/>
        <end position="151"/>
    </location>
</feature>
<name>L9U791_9GAMM</name>
<dbReference type="Proteomes" id="UP000011651">
    <property type="component" value="Unassembled WGS sequence"/>
</dbReference>
<dbReference type="GO" id="GO:0016020">
    <property type="term" value="C:membrane"/>
    <property type="evidence" value="ECO:0007669"/>
    <property type="project" value="UniProtKB-SubCell"/>
</dbReference>
<feature type="transmembrane region" description="Helical" evidence="6">
    <location>
        <begin position="107"/>
        <end position="125"/>
    </location>
</feature>
<feature type="domain" description="EamA" evidence="7">
    <location>
        <begin position="161"/>
        <end position="301"/>
    </location>
</feature>
<evidence type="ECO:0000256" key="2">
    <source>
        <dbReference type="ARBA" id="ARBA00007362"/>
    </source>
</evidence>
<feature type="transmembrane region" description="Helical" evidence="6">
    <location>
        <begin position="157"/>
        <end position="180"/>
    </location>
</feature>
<accession>L9U791</accession>
<feature type="transmembrane region" description="Helical" evidence="6">
    <location>
        <begin position="48"/>
        <end position="67"/>
    </location>
</feature>
<feature type="transmembrane region" description="Helical" evidence="6">
    <location>
        <begin position="79"/>
        <end position="101"/>
    </location>
</feature>
<dbReference type="InterPro" id="IPR037185">
    <property type="entry name" value="EmrE-like"/>
</dbReference>
<evidence type="ECO:0000313" key="9">
    <source>
        <dbReference type="Proteomes" id="UP000011651"/>
    </source>
</evidence>
<feature type="transmembrane region" description="Helical" evidence="6">
    <location>
        <begin position="192"/>
        <end position="216"/>
    </location>
</feature>
<feature type="transmembrane region" description="Helical" evidence="6">
    <location>
        <begin position="260"/>
        <end position="278"/>
    </location>
</feature>
<comment type="caution">
    <text evidence="8">The sequence shown here is derived from an EMBL/GenBank/DDBJ whole genome shotgun (WGS) entry which is preliminary data.</text>
</comment>
<evidence type="ECO:0000256" key="6">
    <source>
        <dbReference type="SAM" id="Phobius"/>
    </source>
</evidence>
<dbReference type="PANTHER" id="PTHR32322">
    <property type="entry name" value="INNER MEMBRANE TRANSPORTER"/>
    <property type="match status" value="1"/>
</dbReference>
<gene>
    <name evidence="8" type="ORF">HALTITAN_2457</name>
</gene>
<keyword evidence="3 6" id="KW-0812">Transmembrane</keyword>
<dbReference type="InterPro" id="IPR000620">
    <property type="entry name" value="EamA_dom"/>
</dbReference>
<dbReference type="EMBL" id="AOPO01000012">
    <property type="protein sequence ID" value="ELY20780.1"/>
    <property type="molecule type" value="Genomic_DNA"/>
</dbReference>